<feature type="region of interest" description="Disordered" evidence="1">
    <location>
        <begin position="35"/>
        <end position="122"/>
    </location>
</feature>
<dbReference type="Proteomes" id="UP000502823">
    <property type="component" value="Unassembled WGS sequence"/>
</dbReference>
<protein>
    <submittedName>
        <fullName evidence="2">Uncharacterized protein</fullName>
    </submittedName>
</protein>
<evidence type="ECO:0000256" key="1">
    <source>
        <dbReference type="SAM" id="MobiDB-lite"/>
    </source>
</evidence>
<sequence>MILRVDYDTDRDNEMFCQGECKKLCGREAFKFGKGELRGRKIRGDPSVSAHSEEELQADNGTGVTSLARTRRETKNLSEMTEAEPEADYGDNSDKYVQPDDKHSSNQQENTEAVPTHSRKREDVVSMGQHFFPSFAPIFPAPSPLGHSRPSIFQEPAHSQRPALLRPQHNSFQPISFGGGSFRDNQYVHTAAAAETNSNNLLGSGNFGVIKGGTFYSDDEQGEANIYGGSGNHQFFSPYYHSNNGHGRPAFYSGGGTTNPRPQHNRGNDFFANFRDFADINTPTKSSFSEYVVVYVNKNSSRYDDGHDEQGSVPGDSKPKNIIEQLKMLDHEDQEALTVPEEETPIIPPPEKPEKKGSSTASAAKLKLAAFQDKFNKQKIKKTKATSTSSDPKDLYEPLLALS</sequence>
<proteinExistence type="predicted"/>
<dbReference type="OrthoDB" id="6425203at2759"/>
<accession>A0A6L2Q2J8</accession>
<dbReference type="InParanoid" id="A0A6L2Q2J8"/>
<evidence type="ECO:0000313" key="2">
    <source>
        <dbReference type="EMBL" id="GFG37792.1"/>
    </source>
</evidence>
<feature type="compositionally biased region" description="Basic and acidic residues" evidence="1">
    <location>
        <begin position="92"/>
        <end position="104"/>
    </location>
</feature>
<organism evidence="2 3">
    <name type="scientific">Coptotermes formosanus</name>
    <name type="common">Formosan subterranean termite</name>
    <dbReference type="NCBI Taxonomy" id="36987"/>
    <lineage>
        <taxon>Eukaryota</taxon>
        <taxon>Metazoa</taxon>
        <taxon>Ecdysozoa</taxon>
        <taxon>Arthropoda</taxon>
        <taxon>Hexapoda</taxon>
        <taxon>Insecta</taxon>
        <taxon>Pterygota</taxon>
        <taxon>Neoptera</taxon>
        <taxon>Polyneoptera</taxon>
        <taxon>Dictyoptera</taxon>
        <taxon>Blattodea</taxon>
        <taxon>Blattoidea</taxon>
        <taxon>Termitoidae</taxon>
        <taxon>Rhinotermitidae</taxon>
        <taxon>Coptotermes</taxon>
    </lineage>
</organism>
<evidence type="ECO:0000313" key="3">
    <source>
        <dbReference type="Proteomes" id="UP000502823"/>
    </source>
</evidence>
<gene>
    <name evidence="2" type="ORF">Cfor_11610</name>
</gene>
<reference evidence="3" key="1">
    <citation type="submission" date="2020-01" db="EMBL/GenBank/DDBJ databases">
        <title>Draft genome sequence of the Termite Coptotermes fromosanus.</title>
        <authorList>
            <person name="Itakura S."/>
            <person name="Yosikawa Y."/>
            <person name="Umezawa K."/>
        </authorList>
    </citation>
    <scope>NUCLEOTIDE SEQUENCE [LARGE SCALE GENOMIC DNA]</scope>
</reference>
<dbReference type="EMBL" id="BLKM01000725">
    <property type="protein sequence ID" value="GFG37792.1"/>
    <property type="molecule type" value="Genomic_DNA"/>
</dbReference>
<comment type="caution">
    <text evidence="2">The sequence shown here is derived from an EMBL/GenBank/DDBJ whole genome shotgun (WGS) entry which is preliminary data.</text>
</comment>
<feature type="compositionally biased region" description="Polar residues" evidence="1">
    <location>
        <begin position="59"/>
        <end position="68"/>
    </location>
</feature>
<name>A0A6L2Q2J8_COPFO</name>
<feature type="compositionally biased region" description="Basic and acidic residues" evidence="1">
    <location>
        <begin position="35"/>
        <end position="44"/>
    </location>
</feature>
<dbReference type="AlphaFoldDB" id="A0A6L2Q2J8"/>
<feature type="compositionally biased region" description="Acidic residues" evidence="1">
    <location>
        <begin position="333"/>
        <end position="344"/>
    </location>
</feature>
<feature type="region of interest" description="Disordered" evidence="1">
    <location>
        <begin position="333"/>
        <end position="363"/>
    </location>
</feature>
<feature type="region of interest" description="Disordered" evidence="1">
    <location>
        <begin position="379"/>
        <end position="403"/>
    </location>
</feature>
<feature type="compositionally biased region" description="Acidic residues" evidence="1">
    <location>
        <begin position="81"/>
        <end position="91"/>
    </location>
</feature>
<keyword evidence="3" id="KW-1185">Reference proteome</keyword>